<keyword evidence="1" id="KW-1133">Transmembrane helix</keyword>
<dbReference type="Pfam" id="PF07937">
    <property type="entry name" value="DUF1686"/>
    <property type="match status" value="1"/>
</dbReference>
<organism evidence="2 3">
    <name type="scientific">Encephalitozoon hellem</name>
    <name type="common">Microsporidian parasite</name>
    <dbReference type="NCBI Taxonomy" id="27973"/>
    <lineage>
        <taxon>Eukaryota</taxon>
        <taxon>Fungi</taxon>
        <taxon>Fungi incertae sedis</taxon>
        <taxon>Microsporidia</taxon>
        <taxon>Unikaryonidae</taxon>
        <taxon>Encephalitozoon</taxon>
    </lineage>
</organism>
<feature type="transmembrane region" description="Helical" evidence="1">
    <location>
        <begin position="69"/>
        <end position="87"/>
    </location>
</feature>
<sequence>MNNSSSSSDEAGRYGHAQKNLNYFGVNLFSGNILFLLYCTAVLVLILLSCIVRESVWENKRIKMEIDRLLIAMSVVGPIIYGIWILIKECRTSRIEKIIEDCWNIIGSMAPMIIGLLSRNMSSTNRIMMGGLSITMMYLQKIVRENRIYKGQFFILVVGNAVMVSIYLVSLINEAFEDSYNAVICVVPAVIAIGMVIMDVVEEKKKKNEMSPKMKNLVCTMSWMAGAIAWFLNSSSLKTLMQDSV</sequence>
<keyword evidence="1" id="KW-0812">Transmembrane</keyword>
<feature type="transmembrane region" description="Helical" evidence="1">
    <location>
        <begin position="151"/>
        <end position="173"/>
    </location>
</feature>
<dbReference type="EMBL" id="CP075154">
    <property type="protein sequence ID" value="UTX43879.1"/>
    <property type="molecule type" value="Genomic_DNA"/>
</dbReference>
<dbReference type="Proteomes" id="UP001059546">
    <property type="component" value="Chromosome VIII"/>
</dbReference>
<keyword evidence="1" id="KW-0472">Membrane</keyword>
<accession>A0A9Q9CDE4</accession>
<evidence type="ECO:0000313" key="3">
    <source>
        <dbReference type="Proteomes" id="UP001059546"/>
    </source>
</evidence>
<feature type="transmembrane region" description="Helical" evidence="1">
    <location>
        <begin position="179"/>
        <end position="201"/>
    </location>
</feature>
<dbReference type="InterPro" id="IPR012468">
    <property type="entry name" value="DUF1686"/>
</dbReference>
<feature type="transmembrane region" description="Helical" evidence="1">
    <location>
        <begin position="213"/>
        <end position="232"/>
    </location>
</feature>
<proteinExistence type="predicted"/>
<gene>
    <name evidence="2" type="ORF">GPU96_08g16550</name>
</gene>
<name>A0A9Q9CDE4_ENCHE</name>
<reference evidence="2" key="1">
    <citation type="submission" date="2021-05" db="EMBL/GenBank/DDBJ databases">
        <title>Encephalitozoon hellem ATCC 50604 Complete Genome.</title>
        <authorList>
            <person name="Mascarenhas dos Santos A.C."/>
            <person name="Julian A.T."/>
            <person name="Pombert J.-F."/>
        </authorList>
    </citation>
    <scope>NUCLEOTIDE SEQUENCE</scope>
    <source>
        <strain evidence="2">ATCC 50604</strain>
    </source>
</reference>
<evidence type="ECO:0000313" key="2">
    <source>
        <dbReference type="EMBL" id="UTX43879.1"/>
    </source>
</evidence>
<feature type="transmembrane region" description="Helical" evidence="1">
    <location>
        <begin position="28"/>
        <end position="48"/>
    </location>
</feature>
<dbReference type="AlphaFoldDB" id="A0A9Q9CDE4"/>
<protein>
    <submittedName>
        <fullName evidence="2">DUF1686 domain-containing protein</fullName>
    </submittedName>
</protein>
<evidence type="ECO:0000256" key="1">
    <source>
        <dbReference type="SAM" id="Phobius"/>
    </source>
</evidence>